<evidence type="ECO:0000313" key="16">
    <source>
        <dbReference type="Proteomes" id="UP000823388"/>
    </source>
</evidence>
<dbReference type="Gene3D" id="1.10.510.10">
    <property type="entry name" value="Transferase(Phosphotransferase) domain 1"/>
    <property type="match status" value="1"/>
</dbReference>
<keyword evidence="16" id="KW-1185">Reference proteome</keyword>
<keyword evidence="5" id="KW-0812">Transmembrane</keyword>
<evidence type="ECO:0000256" key="11">
    <source>
        <dbReference type="ARBA" id="ARBA00023170"/>
    </source>
</evidence>
<dbReference type="InterPro" id="IPR008271">
    <property type="entry name" value="Ser/Thr_kinase_AS"/>
</dbReference>
<dbReference type="EMBL" id="CM029039">
    <property type="protein sequence ID" value="KAG2642979.1"/>
    <property type="molecule type" value="Genomic_DNA"/>
</dbReference>
<gene>
    <name evidence="15" type="ORF">PVAP13_2KG291567</name>
</gene>
<sequence length="276" mass="29994">MRSESSSHGLDQFLAEVQNLTKVHHKNLVSLVGYCLDKYHLALVYEYMSQGSLCDNLRGKNSVAETLNWGTRVRLVLEAAQGLDYLHRECNLPMVHRDVKTSNILLGRNLQAKIADFGLSKTFLSDSQTHISASAAGTAGYIDPEYYHTGRLTESSDVYSFGVGLLEVATGELPILSGQGHIVLRVKQKIATGDINSVTDARLGGAYEISSMWKVVETALMCTADDAAQRPTMETVVVQLKECLALEEARLKGSGARASPRSDVADLVPASGPLVR</sequence>
<keyword evidence="7" id="KW-0547">Nucleotide-binding</keyword>
<dbReference type="GO" id="GO:0005886">
    <property type="term" value="C:plasma membrane"/>
    <property type="evidence" value="ECO:0007669"/>
    <property type="project" value="UniProtKB-SubCell"/>
</dbReference>
<keyword evidence="4" id="KW-1003">Cell membrane</keyword>
<evidence type="ECO:0000313" key="15">
    <source>
        <dbReference type="EMBL" id="KAG2642980.1"/>
    </source>
</evidence>
<evidence type="ECO:0000256" key="13">
    <source>
        <dbReference type="SAM" id="MobiDB-lite"/>
    </source>
</evidence>
<feature type="region of interest" description="Disordered" evidence="13">
    <location>
        <begin position="256"/>
        <end position="276"/>
    </location>
</feature>
<evidence type="ECO:0000256" key="9">
    <source>
        <dbReference type="ARBA" id="ARBA00022989"/>
    </source>
</evidence>
<dbReference type="PROSITE" id="PS50011">
    <property type="entry name" value="PROTEIN_KINASE_DOM"/>
    <property type="match status" value="1"/>
</dbReference>
<keyword evidence="9" id="KW-1133">Transmembrane helix</keyword>
<evidence type="ECO:0000256" key="2">
    <source>
        <dbReference type="ARBA" id="ARBA00008536"/>
    </source>
</evidence>
<evidence type="ECO:0000256" key="3">
    <source>
        <dbReference type="ARBA" id="ARBA00010217"/>
    </source>
</evidence>
<dbReference type="PANTHER" id="PTHR45631:SF6">
    <property type="entry name" value="OS09G0352000 PROTEIN"/>
    <property type="match status" value="1"/>
</dbReference>
<evidence type="ECO:0000256" key="8">
    <source>
        <dbReference type="ARBA" id="ARBA00022840"/>
    </source>
</evidence>
<dbReference type="AlphaFoldDB" id="A0A8T0W601"/>
<dbReference type="InterPro" id="IPR011009">
    <property type="entry name" value="Kinase-like_dom_sf"/>
</dbReference>
<dbReference type="PIRSF" id="PIRSF000654">
    <property type="entry name" value="Integrin-linked_kinase"/>
    <property type="match status" value="1"/>
</dbReference>
<keyword evidence="6" id="KW-0732">Signal</keyword>
<accession>A0A8T0W601</accession>
<dbReference type="PANTHER" id="PTHR45631">
    <property type="entry name" value="OS07G0107800 PROTEIN-RELATED"/>
    <property type="match status" value="1"/>
</dbReference>
<dbReference type="InterPro" id="IPR001245">
    <property type="entry name" value="Ser-Thr/Tyr_kinase_cat_dom"/>
</dbReference>
<keyword evidence="12" id="KW-0325">Glycoprotein</keyword>
<evidence type="ECO:0000256" key="12">
    <source>
        <dbReference type="ARBA" id="ARBA00023180"/>
    </source>
</evidence>
<dbReference type="Gene3D" id="3.30.200.20">
    <property type="entry name" value="Phosphorylase Kinase, domain 1"/>
    <property type="match status" value="1"/>
</dbReference>
<dbReference type="GO" id="GO:0002229">
    <property type="term" value="P:defense response to oomycetes"/>
    <property type="evidence" value="ECO:0007669"/>
    <property type="project" value="UniProtKB-ARBA"/>
</dbReference>
<dbReference type="GO" id="GO:0005524">
    <property type="term" value="F:ATP binding"/>
    <property type="evidence" value="ECO:0007669"/>
    <property type="project" value="UniProtKB-KW"/>
</dbReference>
<organism evidence="15 16">
    <name type="scientific">Panicum virgatum</name>
    <name type="common">Blackwell switchgrass</name>
    <dbReference type="NCBI Taxonomy" id="38727"/>
    <lineage>
        <taxon>Eukaryota</taxon>
        <taxon>Viridiplantae</taxon>
        <taxon>Streptophyta</taxon>
        <taxon>Embryophyta</taxon>
        <taxon>Tracheophyta</taxon>
        <taxon>Spermatophyta</taxon>
        <taxon>Magnoliopsida</taxon>
        <taxon>Liliopsida</taxon>
        <taxon>Poales</taxon>
        <taxon>Poaceae</taxon>
        <taxon>PACMAD clade</taxon>
        <taxon>Panicoideae</taxon>
        <taxon>Panicodae</taxon>
        <taxon>Paniceae</taxon>
        <taxon>Panicinae</taxon>
        <taxon>Panicum</taxon>
        <taxon>Panicum sect. Hiantes</taxon>
    </lineage>
</organism>
<evidence type="ECO:0000256" key="4">
    <source>
        <dbReference type="ARBA" id="ARBA00022475"/>
    </source>
</evidence>
<dbReference type="FunFam" id="1.10.510.10:FF:000240">
    <property type="entry name" value="Lectin-domain containing receptor kinase A4.3"/>
    <property type="match status" value="1"/>
</dbReference>
<protein>
    <recommendedName>
        <fullName evidence="14">Protein kinase domain-containing protein</fullName>
    </recommendedName>
</protein>
<dbReference type="InterPro" id="IPR000719">
    <property type="entry name" value="Prot_kinase_dom"/>
</dbReference>
<evidence type="ECO:0000259" key="14">
    <source>
        <dbReference type="PROSITE" id="PS50011"/>
    </source>
</evidence>
<comment type="similarity">
    <text evidence="3">In the C-terminal section; belongs to the protein kinase superfamily. Ser/Thr protein kinase family.</text>
</comment>
<keyword evidence="8" id="KW-0067">ATP-binding</keyword>
<evidence type="ECO:0000256" key="1">
    <source>
        <dbReference type="ARBA" id="ARBA00004251"/>
    </source>
</evidence>
<name>A0A8T0W601_PANVG</name>
<evidence type="ECO:0000256" key="10">
    <source>
        <dbReference type="ARBA" id="ARBA00023136"/>
    </source>
</evidence>
<evidence type="ECO:0000256" key="7">
    <source>
        <dbReference type="ARBA" id="ARBA00022741"/>
    </source>
</evidence>
<dbReference type="GO" id="GO:0004672">
    <property type="term" value="F:protein kinase activity"/>
    <property type="evidence" value="ECO:0007669"/>
    <property type="project" value="InterPro"/>
</dbReference>
<dbReference type="SUPFAM" id="SSF56112">
    <property type="entry name" value="Protein kinase-like (PK-like)"/>
    <property type="match status" value="1"/>
</dbReference>
<proteinExistence type="inferred from homology"/>
<comment type="similarity">
    <text evidence="2">In the N-terminal section; belongs to the leguminous lectin family.</text>
</comment>
<evidence type="ECO:0000256" key="6">
    <source>
        <dbReference type="ARBA" id="ARBA00022729"/>
    </source>
</evidence>
<dbReference type="PROSITE" id="PS00108">
    <property type="entry name" value="PROTEIN_KINASE_ST"/>
    <property type="match status" value="1"/>
</dbReference>
<dbReference type="Pfam" id="PF07714">
    <property type="entry name" value="PK_Tyr_Ser-Thr"/>
    <property type="match status" value="1"/>
</dbReference>
<comment type="subcellular location">
    <subcellularLocation>
        <location evidence="1">Cell membrane</location>
        <topology evidence="1">Single-pass type I membrane protein</topology>
    </subcellularLocation>
</comment>
<dbReference type="Proteomes" id="UP000823388">
    <property type="component" value="Chromosome 2K"/>
</dbReference>
<feature type="domain" description="Protein kinase" evidence="14">
    <location>
        <begin position="1"/>
        <end position="244"/>
    </location>
</feature>
<keyword evidence="11" id="KW-0675">Receptor</keyword>
<keyword evidence="10" id="KW-0472">Membrane</keyword>
<evidence type="ECO:0000256" key="5">
    <source>
        <dbReference type="ARBA" id="ARBA00022692"/>
    </source>
</evidence>
<dbReference type="EMBL" id="CM029039">
    <property type="protein sequence ID" value="KAG2642980.1"/>
    <property type="molecule type" value="Genomic_DNA"/>
</dbReference>
<dbReference type="SMART" id="SM00220">
    <property type="entry name" value="S_TKc"/>
    <property type="match status" value="1"/>
</dbReference>
<comment type="caution">
    <text evidence="15">The sequence shown here is derived from an EMBL/GenBank/DDBJ whole genome shotgun (WGS) entry which is preliminary data.</text>
</comment>
<reference evidence="15" key="1">
    <citation type="submission" date="2020-05" db="EMBL/GenBank/DDBJ databases">
        <title>WGS assembly of Panicum virgatum.</title>
        <authorList>
            <person name="Lovell J.T."/>
            <person name="Jenkins J."/>
            <person name="Shu S."/>
            <person name="Juenger T.E."/>
            <person name="Schmutz J."/>
        </authorList>
    </citation>
    <scope>NUCLEOTIDE SEQUENCE</scope>
    <source>
        <strain evidence="15">AP13</strain>
    </source>
</reference>